<dbReference type="Proteomes" id="UP000694867">
    <property type="component" value="Unplaced"/>
</dbReference>
<keyword evidence="11" id="KW-1185">Reference proteome</keyword>
<keyword evidence="5" id="KW-0443">Lipid metabolism</keyword>
<keyword evidence="6" id="KW-0325">Glycoprotein</keyword>
<evidence type="ECO:0000256" key="9">
    <source>
        <dbReference type="SAM" id="SignalP"/>
    </source>
</evidence>
<feature type="active site" description="Charge relay system" evidence="8">
    <location>
        <position position="368"/>
    </location>
</feature>
<evidence type="ECO:0000259" key="10">
    <source>
        <dbReference type="Pfam" id="PF04083"/>
    </source>
</evidence>
<dbReference type="GeneID" id="108864456"/>
<evidence type="ECO:0000256" key="8">
    <source>
        <dbReference type="PIRSR" id="PIRSR000862-1"/>
    </source>
</evidence>
<dbReference type="SUPFAM" id="SSF53474">
    <property type="entry name" value="alpha/beta-Hydrolases"/>
    <property type="match status" value="1"/>
</dbReference>
<accession>A0AAJ7SH81</accession>
<reference evidence="12" key="1">
    <citation type="submission" date="2025-08" db="UniProtKB">
        <authorList>
            <consortium name="RefSeq"/>
        </authorList>
    </citation>
    <scope>IDENTIFICATION</scope>
</reference>
<evidence type="ECO:0000256" key="6">
    <source>
        <dbReference type="ARBA" id="ARBA00023180"/>
    </source>
</evidence>
<dbReference type="RefSeq" id="XP_028967722.1">
    <property type="nucleotide sequence ID" value="XM_029111889.1"/>
</dbReference>
<dbReference type="FunFam" id="3.40.50.1820:FF:000057">
    <property type="entry name" value="Lipase"/>
    <property type="match status" value="1"/>
</dbReference>
<gene>
    <name evidence="12" type="primary">LOC108864456</name>
</gene>
<dbReference type="AlphaFoldDB" id="A0AAJ7SH81"/>
<feature type="signal peptide" evidence="9">
    <location>
        <begin position="1"/>
        <end position="19"/>
    </location>
</feature>
<evidence type="ECO:0000256" key="5">
    <source>
        <dbReference type="ARBA" id="ARBA00023098"/>
    </source>
</evidence>
<dbReference type="GO" id="GO:0016042">
    <property type="term" value="P:lipid catabolic process"/>
    <property type="evidence" value="ECO:0007669"/>
    <property type="project" value="UniProtKB-KW"/>
</dbReference>
<keyword evidence="2 9" id="KW-0732">Signal</keyword>
<sequence length="402" mass="45445">MGSRRTILIILCWIPLGACRVHQDDAFKTPAELVRGQGYPCEEFSTVTKDGYILTLQRIPSGVRAHAPRHGTPVLLVHGLFSSAAEWVINYPHQSLGFILADAGYDVWLGNFRGTPYSNTHTTKPKNSRDYWSYSMDEVALYDIPRLIDFVLNSTGTTSLFYAGFSQGNMAAFAMLAELPEYNPKIRLMAAIAPVCNMTFIRSPARFLVPFSEILTLGSNVISNGALLTVSPTRKQLMYSFCERPWRFLCGLPTFLMFGVSLKHLNTTRIPVYFSHLPAGAAKRNVAQFAQFIRASNFRRFDYGVEENRKRYGSELPPKYETLRITAPIALIHSTGDYFGNPDDVAVLRKSLRTVVWDYSVPDDHFVHLDFVFGVDARELVYDPLLKFMEQLRRSDPEDSVV</sequence>
<dbReference type="PANTHER" id="PTHR11005">
    <property type="entry name" value="LYSOSOMAL ACID LIPASE-RELATED"/>
    <property type="match status" value="1"/>
</dbReference>
<comment type="similarity">
    <text evidence="1 7">Belongs to the AB hydrolase superfamily. Lipase family.</text>
</comment>
<evidence type="ECO:0000256" key="1">
    <source>
        <dbReference type="ARBA" id="ARBA00010701"/>
    </source>
</evidence>
<dbReference type="InterPro" id="IPR025483">
    <property type="entry name" value="Lipase_euk"/>
</dbReference>
<dbReference type="Gene3D" id="3.40.50.1820">
    <property type="entry name" value="alpha/beta hydrolase"/>
    <property type="match status" value="1"/>
</dbReference>
<evidence type="ECO:0000313" key="11">
    <source>
        <dbReference type="Proteomes" id="UP000694867"/>
    </source>
</evidence>
<organism evidence="11 12">
    <name type="scientific">Galendromus occidentalis</name>
    <name type="common">western predatory mite</name>
    <dbReference type="NCBI Taxonomy" id="34638"/>
    <lineage>
        <taxon>Eukaryota</taxon>
        <taxon>Metazoa</taxon>
        <taxon>Ecdysozoa</taxon>
        <taxon>Arthropoda</taxon>
        <taxon>Chelicerata</taxon>
        <taxon>Arachnida</taxon>
        <taxon>Acari</taxon>
        <taxon>Parasitiformes</taxon>
        <taxon>Mesostigmata</taxon>
        <taxon>Gamasina</taxon>
        <taxon>Phytoseioidea</taxon>
        <taxon>Phytoseiidae</taxon>
        <taxon>Typhlodrominae</taxon>
        <taxon>Galendromus</taxon>
    </lineage>
</organism>
<dbReference type="GO" id="GO:0016788">
    <property type="term" value="F:hydrolase activity, acting on ester bonds"/>
    <property type="evidence" value="ECO:0007669"/>
    <property type="project" value="InterPro"/>
</dbReference>
<dbReference type="KEGG" id="goe:108864456"/>
<dbReference type="InterPro" id="IPR029058">
    <property type="entry name" value="AB_hydrolase_fold"/>
</dbReference>
<proteinExistence type="inferred from homology"/>
<keyword evidence="4 7" id="KW-0442">Lipid degradation</keyword>
<evidence type="ECO:0000256" key="4">
    <source>
        <dbReference type="ARBA" id="ARBA00022963"/>
    </source>
</evidence>
<keyword evidence="3 7" id="KW-0378">Hydrolase</keyword>
<evidence type="ECO:0000256" key="3">
    <source>
        <dbReference type="ARBA" id="ARBA00022801"/>
    </source>
</evidence>
<feature type="active site" description="Charge relay system" evidence="8">
    <location>
        <position position="337"/>
    </location>
</feature>
<dbReference type="PIRSF" id="PIRSF000862">
    <property type="entry name" value="Steryl_ester_lip"/>
    <property type="match status" value="1"/>
</dbReference>
<evidence type="ECO:0000256" key="2">
    <source>
        <dbReference type="ARBA" id="ARBA00022729"/>
    </source>
</evidence>
<dbReference type="Pfam" id="PF04083">
    <property type="entry name" value="Abhydro_lipase"/>
    <property type="match status" value="1"/>
</dbReference>
<dbReference type="InterPro" id="IPR006693">
    <property type="entry name" value="AB_hydrolase_lipase"/>
</dbReference>
<feature type="active site" description="Nucleophile" evidence="8">
    <location>
        <position position="166"/>
    </location>
</feature>
<feature type="chain" id="PRO_5042483753" description="Lipase" evidence="9">
    <location>
        <begin position="20"/>
        <end position="402"/>
    </location>
</feature>
<evidence type="ECO:0000256" key="7">
    <source>
        <dbReference type="PIRNR" id="PIRNR000862"/>
    </source>
</evidence>
<feature type="domain" description="Partial AB-hydrolase lipase" evidence="10">
    <location>
        <begin position="32"/>
        <end position="90"/>
    </location>
</feature>
<name>A0AAJ7SH81_9ACAR</name>
<evidence type="ECO:0000313" key="12">
    <source>
        <dbReference type="RefSeq" id="XP_028967722.1"/>
    </source>
</evidence>
<protein>
    <recommendedName>
        <fullName evidence="7">Lipase</fullName>
    </recommendedName>
</protein>